<protein>
    <submittedName>
        <fullName evidence="1">Uncharacterized protein</fullName>
    </submittedName>
</protein>
<evidence type="ECO:0000313" key="1">
    <source>
        <dbReference type="EMBL" id="PZV81567.1"/>
    </source>
</evidence>
<evidence type="ECO:0000313" key="2">
    <source>
        <dbReference type="Proteomes" id="UP000248917"/>
    </source>
</evidence>
<dbReference type="Proteomes" id="UP000248917">
    <property type="component" value="Unassembled WGS sequence"/>
</dbReference>
<name>A0A326RR79_9BACT</name>
<comment type="caution">
    <text evidence="1">The sequence shown here is derived from an EMBL/GenBank/DDBJ whole genome shotgun (WGS) entry which is preliminary data.</text>
</comment>
<dbReference type="EMBL" id="QKTX01000010">
    <property type="protein sequence ID" value="PZV81567.1"/>
    <property type="molecule type" value="Genomic_DNA"/>
</dbReference>
<dbReference type="RefSeq" id="WP_111393553.1">
    <property type="nucleotide sequence ID" value="NZ_QKTX01000010.1"/>
</dbReference>
<proteinExistence type="predicted"/>
<gene>
    <name evidence="1" type="ORF">CLV31_11099</name>
</gene>
<accession>A0A326RR79</accession>
<keyword evidence="2" id="KW-1185">Reference proteome</keyword>
<sequence length="125" mass="14975">MQNPKIMTNRNGKLIFKDYANREVSISEEDYLDLMSAPERQAIRANLEDCFQDPSEMRWEIAEVEGEKYTVYKYFKLYKEGVFIIYVILDDLQNFNLNNFFWIGNDDLDQAEEYRQGMLIFSKIK</sequence>
<dbReference type="AlphaFoldDB" id="A0A326RR79"/>
<organism evidence="1 2">
    <name type="scientific">Algoriphagus aquaeductus</name>
    <dbReference type="NCBI Taxonomy" id="475299"/>
    <lineage>
        <taxon>Bacteria</taxon>
        <taxon>Pseudomonadati</taxon>
        <taxon>Bacteroidota</taxon>
        <taxon>Cytophagia</taxon>
        <taxon>Cytophagales</taxon>
        <taxon>Cyclobacteriaceae</taxon>
        <taxon>Algoriphagus</taxon>
    </lineage>
</organism>
<reference evidence="1 2" key="1">
    <citation type="submission" date="2018-06" db="EMBL/GenBank/DDBJ databases">
        <title>Genomic Encyclopedia of Archaeal and Bacterial Type Strains, Phase II (KMG-II): from individual species to whole genera.</title>
        <authorList>
            <person name="Goeker M."/>
        </authorList>
    </citation>
    <scope>NUCLEOTIDE SEQUENCE [LARGE SCALE GENOMIC DNA]</scope>
    <source>
        <strain evidence="1 2">T4</strain>
    </source>
</reference>